<dbReference type="AlphaFoldDB" id="A0A0G4GZ17"/>
<evidence type="ECO:0000256" key="2">
    <source>
        <dbReference type="ARBA" id="ARBA00022448"/>
    </source>
</evidence>
<dbReference type="GO" id="GO:0016747">
    <property type="term" value="F:acyltransferase activity, transferring groups other than amino-acyl groups"/>
    <property type="evidence" value="ECO:0007669"/>
    <property type="project" value="InterPro"/>
</dbReference>
<dbReference type="Pfam" id="PF00108">
    <property type="entry name" value="Thiolase_N"/>
    <property type="match status" value="1"/>
</dbReference>
<dbReference type="EC" id="2.3.1.176" evidence="1"/>
<dbReference type="NCBIfam" id="NF006102">
    <property type="entry name" value="PRK08256.1"/>
    <property type="match status" value="1"/>
</dbReference>
<gene>
    <name evidence="9" type="ORF">Cvel_23908</name>
</gene>
<proteinExistence type="predicted"/>
<dbReference type="PROSITE" id="PS00737">
    <property type="entry name" value="THIOLASE_2"/>
    <property type="match status" value="1"/>
</dbReference>
<dbReference type="PANTHER" id="PTHR42870:SF1">
    <property type="entry name" value="NON-SPECIFIC LIPID-TRANSFER PROTEIN-LIKE 2"/>
    <property type="match status" value="1"/>
</dbReference>
<dbReference type="PANTHER" id="PTHR42870">
    <property type="entry name" value="ACETYL-COA C-ACETYLTRANSFERASE"/>
    <property type="match status" value="1"/>
</dbReference>
<evidence type="ECO:0000256" key="6">
    <source>
        <dbReference type="ARBA" id="ARBA00032316"/>
    </source>
</evidence>
<dbReference type="GO" id="GO:0008289">
    <property type="term" value="F:lipid binding"/>
    <property type="evidence" value="ECO:0007669"/>
    <property type="project" value="UniProtKB-KW"/>
</dbReference>
<dbReference type="SUPFAM" id="SSF53901">
    <property type="entry name" value="Thiolase-like"/>
    <property type="match status" value="2"/>
</dbReference>
<dbReference type="InterPro" id="IPR020616">
    <property type="entry name" value="Thiolase_N"/>
</dbReference>
<dbReference type="InterPro" id="IPR020613">
    <property type="entry name" value="Thiolase_CS"/>
</dbReference>
<dbReference type="InterPro" id="IPR055140">
    <property type="entry name" value="Thiolase_C_2"/>
</dbReference>
<dbReference type="InterPro" id="IPR002155">
    <property type="entry name" value="Thiolase"/>
</dbReference>
<keyword evidence="4" id="KW-0445">Lipid transport</keyword>
<name>A0A0G4GZ17_9ALVE</name>
<sequence>MPRRVFVVGVGMTPFTKPPKSPSEGQQYPDLAAKAVSRALADCKLDIKDVQQAFVGNMFANGAGQRSLYAMGFEHIPIHNVHNACATGSNALYLARQAVAYGMNDCALALGVEKMKPGSLGGDLGDKGGPTSLDLHFPVLVEKFGVEPVPPMPQFFGNAGREHMELYGTTPRQFALIGEKNHRHSANNPYAQFRKVYTLEQIEKSPMVHFPLTKLQCSPTSDGAAAAIVCSEDFVRRHGLEGQAVEIAGMCMETDDLRAFDTKTHGRSVINMVGFHMAVRASRAALKEAGVGPQDVQVVELHDCFSCNELITYEALGLCGEGEGGKLVERGDCTYGGKYVINPSGGLISKGHPLGATGLAQCAELCWQMRGEAGPRQVPNARVGLQHNLGLGGACVVTVYKKVADGWAAGKAPKRDMSGAMGFPEDNVQEGRRSRL</sequence>
<dbReference type="Pfam" id="PF22691">
    <property type="entry name" value="Thiolase_C_1"/>
    <property type="match status" value="1"/>
</dbReference>
<evidence type="ECO:0000256" key="5">
    <source>
        <dbReference type="ARBA" id="ARBA00023121"/>
    </source>
</evidence>
<dbReference type="CDD" id="cd00829">
    <property type="entry name" value="SCP-x_thiolase"/>
    <property type="match status" value="1"/>
</dbReference>
<dbReference type="EMBL" id="CDMZ01001682">
    <property type="protein sequence ID" value="CEM36186.1"/>
    <property type="molecule type" value="Genomic_DNA"/>
</dbReference>
<evidence type="ECO:0000256" key="3">
    <source>
        <dbReference type="ARBA" id="ARBA00022679"/>
    </source>
</evidence>
<dbReference type="VEuPathDB" id="CryptoDB:Cvel_23908"/>
<dbReference type="InterPro" id="IPR016039">
    <property type="entry name" value="Thiolase-like"/>
</dbReference>
<evidence type="ECO:0000313" key="9">
    <source>
        <dbReference type="EMBL" id="CEM36186.1"/>
    </source>
</evidence>
<dbReference type="PIRSF" id="PIRSF000429">
    <property type="entry name" value="Ac-CoA_Ac_transf"/>
    <property type="match status" value="1"/>
</dbReference>
<protein>
    <recommendedName>
        <fullName evidence="1">propanoyl-CoA C-acyltransferase</fullName>
        <ecNumber evidence="1">2.3.1.176</ecNumber>
    </recommendedName>
    <alternativeName>
        <fullName evidence="6">Propanoyl-CoA C-acyltransferase</fullName>
    </alternativeName>
</protein>
<evidence type="ECO:0000259" key="7">
    <source>
        <dbReference type="Pfam" id="PF00108"/>
    </source>
</evidence>
<feature type="domain" description="Thiolase N-terminal" evidence="7">
    <location>
        <begin position="5"/>
        <end position="233"/>
    </location>
</feature>
<evidence type="ECO:0000259" key="8">
    <source>
        <dbReference type="Pfam" id="PF22691"/>
    </source>
</evidence>
<reference evidence="9" key="1">
    <citation type="submission" date="2014-11" db="EMBL/GenBank/DDBJ databases">
        <authorList>
            <person name="Otto D Thomas"/>
            <person name="Naeem Raeece"/>
        </authorList>
    </citation>
    <scope>NUCLEOTIDE SEQUENCE</scope>
</reference>
<dbReference type="GO" id="GO:0006869">
    <property type="term" value="P:lipid transport"/>
    <property type="evidence" value="ECO:0007669"/>
    <property type="project" value="UniProtKB-KW"/>
</dbReference>
<keyword evidence="5" id="KW-0446">Lipid-binding</keyword>
<accession>A0A0G4GZ17</accession>
<keyword evidence="2" id="KW-0813">Transport</keyword>
<evidence type="ECO:0000256" key="1">
    <source>
        <dbReference type="ARBA" id="ARBA00012352"/>
    </source>
</evidence>
<keyword evidence="3" id="KW-0808">Transferase</keyword>
<dbReference type="Gene3D" id="3.40.47.10">
    <property type="match status" value="1"/>
</dbReference>
<organism evidence="9">
    <name type="scientific">Chromera velia CCMP2878</name>
    <dbReference type="NCBI Taxonomy" id="1169474"/>
    <lineage>
        <taxon>Eukaryota</taxon>
        <taxon>Sar</taxon>
        <taxon>Alveolata</taxon>
        <taxon>Colpodellida</taxon>
        <taxon>Chromeraceae</taxon>
        <taxon>Chromera</taxon>
    </lineage>
</organism>
<evidence type="ECO:0000256" key="4">
    <source>
        <dbReference type="ARBA" id="ARBA00023055"/>
    </source>
</evidence>
<feature type="domain" description="Thiolase C-terminal" evidence="8">
    <location>
        <begin position="273"/>
        <end position="393"/>
    </location>
</feature>